<organism evidence="2 3">
    <name type="scientific">Longispora fulva</name>
    <dbReference type="NCBI Taxonomy" id="619741"/>
    <lineage>
        <taxon>Bacteria</taxon>
        <taxon>Bacillati</taxon>
        <taxon>Actinomycetota</taxon>
        <taxon>Actinomycetes</taxon>
        <taxon>Micromonosporales</taxon>
        <taxon>Micromonosporaceae</taxon>
        <taxon>Longispora</taxon>
    </lineage>
</organism>
<gene>
    <name evidence="2" type="ORF">IW245_002902</name>
</gene>
<feature type="transmembrane region" description="Helical" evidence="1">
    <location>
        <begin position="174"/>
        <end position="193"/>
    </location>
</feature>
<dbReference type="EMBL" id="JADOUF010000001">
    <property type="protein sequence ID" value="MBG6136708.1"/>
    <property type="molecule type" value="Genomic_DNA"/>
</dbReference>
<protein>
    <submittedName>
        <fullName evidence="2">Membrane-associated phospholipid phosphatase</fullName>
    </submittedName>
</protein>
<accession>A0A8J7GR94</accession>
<feature type="transmembrane region" description="Helical" evidence="1">
    <location>
        <begin position="12"/>
        <end position="31"/>
    </location>
</feature>
<sequence>MLARPARVITEVFAPAVLAAAMPVVVGLHAGPTWLAGLGWGLLTVVFSAVVPYAVIRIFMRLGRIEGDHHIGDRRQRTVPLLFAMLSVLLGVLALHFLGAPREDVAIGAVMLAVLLVTGVVNALWWKLSAHTAVAAGSVAVLVLLFGAALLVAVPVVAAVAWSRVRLRDHTTAQVLAGIGLGAVVATAVWIPLT</sequence>
<feature type="transmembrane region" description="Helical" evidence="1">
    <location>
        <begin position="133"/>
        <end position="162"/>
    </location>
</feature>
<dbReference type="Gene3D" id="1.20.144.10">
    <property type="entry name" value="Phosphatidic acid phosphatase type 2/haloperoxidase"/>
    <property type="match status" value="1"/>
</dbReference>
<feature type="transmembrane region" description="Helical" evidence="1">
    <location>
        <begin position="37"/>
        <end position="60"/>
    </location>
</feature>
<feature type="transmembrane region" description="Helical" evidence="1">
    <location>
        <begin position="81"/>
        <end position="99"/>
    </location>
</feature>
<feature type="transmembrane region" description="Helical" evidence="1">
    <location>
        <begin position="105"/>
        <end position="126"/>
    </location>
</feature>
<dbReference type="Proteomes" id="UP000622552">
    <property type="component" value="Unassembled WGS sequence"/>
</dbReference>
<keyword evidence="1" id="KW-0812">Transmembrane</keyword>
<keyword evidence="1" id="KW-1133">Transmembrane helix</keyword>
<dbReference type="AlphaFoldDB" id="A0A8J7GR94"/>
<comment type="caution">
    <text evidence="2">The sequence shown here is derived from an EMBL/GenBank/DDBJ whole genome shotgun (WGS) entry which is preliminary data.</text>
</comment>
<evidence type="ECO:0000256" key="1">
    <source>
        <dbReference type="SAM" id="Phobius"/>
    </source>
</evidence>
<reference evidence="2" key="1">
    <citation type="submission" date="2020-11" db="EMBL/GenBank/DDBJ databases">
        <title>Sequencing the genomes of 1000 actinobacteria strains.</title>
        <authorList>
            <person name="Klenk H.-P."/>
        </authorList>
    </citation>
    <scope>NUCLEOTIDE SEQUENCE</scope>
    <source>
        <strain evidence="2">DSM 45356</strain>
    </source>
</reference>
<evidence type="ECO:0000313" key="3">
    <source>
        <dbReference type="Proteomes" id="UP000622552"/>
    </source>
</evidence>
<name>A0A8J7GR94_9ACTN</name>
<proteinExistence type="predicted"/>
<keyword evidence="3" id="KW-1185">Reference proteome</keyword>
<dbReference type="RefSeq" id="WP_197003646.1">
    <property type="nucleotide sequence ID" value="NZ_BONS01000016.1"/>
</dbReference>
<evidence type="ECO:0000313" key="2">
    <source>
        <dbReference type="EMBL" id="MBG6136708.1"/>
    </source>
</evidence>
<keyword evidence="1" id="KW-0472">Membrane</keyword>